<dbReference type="AlphaFoldDB" id="A0A0G4PUH6"/>
<reference evidence="1 2" key="1">
    <citation type="journal article" date="2014" name="Nat. Commun.">
        <title>Multiple recent horizontal transfers of a large genomic region in cheese making fungi.</title>
        <authorList>
            <person name="Cheeseman K."/>
            <person name="Ropars J."/>
            <person name="Renault P."/>
            <person name="Dupont J."/>
            <person name="Gouzy J."/>
            <person name="Branca A."/>
            <person name="Abraham A.L."/>
            <person name="Ceppi M."/>
            <person name="Conseiller E."/>
            <person name="Debuchy R."/>
            <person name="Malagnac F."/>
            <person name="Goarin A."/>
            <person name="Silar P."/>
            <person name="Lacoste S."/>
            <person name="Sallet E."/>
            <person name="Bensimon A."/>
            <person name="Giraud T."/>
            <person name="Brygoo Y."/>
        </authorList>
    </citation>
    <scope>NUCLEOTIDE SEQUENCE [LARGE SCALE GENOMIC DNA]</scope>
    <source>
        <strain evidence="2">FM 013</strain>
    </source>
</reference>
<proteinExistence type="predicted"/>
<sequence>MLTTEPLTSTDDKILVQMGSVREGQTEEEKETYLAGLKEIINDLRRDKVKDFNTVASEIAAYRRRFLQDPSRVLSL</sequence>
<dbReference type="STRING" id="1429867.A0A0G4PUH6"/>
<dbReference type="EMBL" id="HG793173">
    <property type="protein sequence ID" value="CRL29819.1"/>
    <property type="molecule type" value="Genomic_DNA"/>
</dbReference>
<name>A0A0G4PUH6_PENC3</name>
<accession>A0A0G4PUH6</accession>
<organism evidence="1 2">
    <name type="scientific">Penicillium camemberti (strain FM 013)</name>
    <dbReference type="NCBI Taxonomy" id="1429867"/>
    <lineage>
        <taxon>Eukaryota</taxon>
        <taxon>Fungi</taxon>
        <taxon>Dikarya</taxon>
        <taxon>Ascomycota</taxon>
        <taxon>Pezizomycotina</taxon>
        <taxon>Eurotiomycetes</taxon>
        <taxon>Eurotiomycetidae</taxon>
        <taxon>Eurotiales</taxon>
        <taxon>Aspergillaceae</taxon>
        <taxon>Penicillium</taxon>
    </lineage>
</organism>
<evidence type="ECO:0000313" key="2">
    <source>
        <dbReference type="Proteomes" id="UP000053732"/>
    </source>
</evidence>
<protein>
    <submittedName>
        <fullName evidence="1">Str. FM013</fullName>
    </submittedName>
</protein>
<keyword evidence="2" id="KW-1185">Reference proteome</keyword>
<dbReference type="Proteomes" id="UP000053732">
    <property type="component" value="Unassembled WGS sequence"/>
</dbReference>
<evidence type="ECO:0000313" key="1">
    <source>
        <dbReference type="EMBL" id="CRL29819.1"/>
    </source>
</evidence>
<gene>
    <name evidence="1" type="ORF">PCAMFM013_S040g000045</name>
</gene>